<accession>A0A1J1HHV4</accession>
<dbReference type="Proteomes" id="UP000183832">
    <property type="component" value="Unassembled WGS sequence"/>
</dbReference>
<gene>
    <name evidence="1" type="ORF">CLUMA_CG001411</name>
</gene>
<organism evidence="1 2">
    <name type="scientific">Clunio marinus</name>
    <dbReference type="NCBI Taxonomy" id="568069"/>
    <lineage>
        <taxon>Eukaryota</taxon>
        <taxon>Metazoa</taxon>
        <taxon>Ecdysozoa</taxon>
        <taxon>Arthropoda</taxon>
        <taxon>Hexapoda</taxon>
        <taxon>Insecta</taxon>
        <taxon>Pterygota</taxon>
        <taxon>Neoptera</taxon>
        <taxon>Endopterygota</taxon>
        <taxon>Diptera</taxon>
        <taxon>Nematocera</taxon>
        <taxon>Chironomoidea</taxon>
        <taxon>Chironomidae</taxon>
        <taxon>Clunio</taxon>
    </lineage>
</organism>
<reference evidence="1" key="1">
    <citation type="submission" date="2015-04" db="EMBL/GenBank/DDBJ databases">
        <authorList>
            <person name="Syromyatnikov M.Y."/>
            <person name="Popov V.N."/>
        </authorList>
    </citation>
    <scope>NUCLEOTIDE SEQUENCE [LARGE SCALE GENOMIC DNA]</scope>
</reference>
<evidence type="ECO:0000313" key="1">
    <source>
        <dbReference type="EMBL" id="CRK87615.1"/>
    </source>
</evidence>
<sequence length="124" mass="14648">MTSKYCVDLYANCRDHSRHIRELIYLLFNWVTNEFTADIRRSFNAVQCIKVFPMPESIAWNLIETSCKLAHKVIRCESKTDKNRVENPSSRAKLNLERLVMSWCMQVLSSLTEQDKKKTDKMEQ</sequence>
<name>A0A1J1HHV4_9DIPT</name>
<evidence type="ECO:0000313" key="2">
    <source>
        <dbReference type="Proteomes" id="UP000183832"/>
    </source>
</evidence>
<dbReference type="AlphaFoldDB" id="A0A1J1HHV4"/>
<protein>
    <submittedName>
        <fullName evidence="1">CLUMA_CG001411, isoform A</fullName>
    </submittedName>
</protein>
<dbReference type="EMBL" id="CVRI01000004">
    <property type="protein sequence ID" value="CRK87615.1"/>
    <property type="molecule type" value="Genomic_DNA"/>
</dbReference>
<keyword evidence="2" id="KW-1185">Reference proteome</keyword>
<proteinExistence type="predicted"/>